<feature type="active site" evidence="6">
    <location>
        <position position="385"/>
    </location>
</feature>
<organism evidence="7 8">
    <name type="scientific">Aquibium oceanicum</name>
    <dbReference type="NCBI Taxonomy" id="1670800"/>
    <lineage>
        <taxon>Bacteria</taxon>
        <taxon>Pseudomonadati</taxon>
        <taxon>Pseudomonadota</taxon>
        <taxon>Alphaproteobacteria</taxon>
        <taxon>Hyphomicrobiales</taxon>
        <taxon>Phyllobacteriaceae</taxon>
        <taxon>Aquibium</taxon>
    </lineage>
</organism>
<gene>
    <name evidence="7" type="ORF">BSQ44_06075</name>
</gene>
<dbReference type="GO" id="GO:0008610">
    <property type="term" value="P:lipid biosynthetic process"/>
    <property type="evidence" value="ECO:0007669"/>
    <property type="project" value="InterPro"/>
</dbReference>
<evidence type="ECO:0000256" key="4">
    <source>
        <dbReference type="ARBA" id="ARBA00022691"/>
    </source>
</evidence>
<dbReference type="GO" id="GO:0032259">
    <property type="term" value="P:methylation"/>
    <property type="evidence" value="ECO:0007669"/>
    <property type="project" value="UniProtKB-KW"/>
</dbReference>
<dbReference type="OrthoDB" id="9782855at2"/>
<dbReference type="CDD" id="cd02440">
    <property type="entry name" value="AdoMet_MTases"/>
    <property type="match status" value="1"/>
</dbReference>
<reference evidence="8" key="1">
    <citation type="submission" date="2016-11" db="EMBL/GenBank/DDBJ databases">
        <title>Mesorhizobium oceanicum sp. nov., isolated from deep seawater in South China Sea.</title>
        <authorList>
            <person name="Fu G.-Y."/>
        </authorList>
    </citation>
    <scope>NUCLEOTIDE SEQUENCE [LARGE SCALE GENOMIC DNA]</scope>
    <source>
        <strain evidence="8">B7</strain>
    </source>
</reference>
<dbReference type="PANTHER" id="PTHR43667:SF2">
    <property type="entry name" value="FATTY ACID C-METHYL TRANSFERASE"/>
    <property type="match status" value="1"/>
</dbReference>
<evidence type="ECO:0000313" key="7">
    <source>
        <dbReference type="EMBL" id="APH70990.1"/>
    </source>
</evidence>
<proteinExistence type="inferred from homology"/>
<protein>
    <submittedName>
        <fullName evidence="7">SAM-dependent methyltransferase</fullName>
    </submittedName>
</protein>
<evidence type="ECO:0000256" key="1">
    <source>
        <dbReference type="ARBA" id="ARBA00010815"/>
    </source>
</evidence>
<evidence type="ECO:0000256" key="5">
    <source>
        <dbReference type="ARBA" id="ARBA00023098"/>
    </source>
</evidence>
<dbReference type="KEGG" id="meso:BSQ44_06075"/>
<accession>A0A1L3SNN8</accession>
<dbReference type="SUPFAM" id="SSF53335">
    <property type="entry name" value="S-adenosyl-L-methionine-dependent methyltransferases"/>
    <property type="match status" value="1"/>
</dbReference>
<dbReference type="PIRSF" id="PIRSF003085">
    <property type="entry name" value="CMAS"/>
    <property type="match status" value="1"/>
</dbReference>
<dbReference type="InterPro" id="IPR050723">
    <property type="entry name" value="CFA/CMAS"/>
</dbReference>
<comment type="similarity">
    <text evidence="1">Belongs to the CFA/CMAS family.</text>
</comment>
<dbReference type="GO" id="GO:0008168">
    <property type="term" value="F:methyltransferase activity"/>
    <property type="evidence" value="ECO:0007669"/>
    <property type="project" value="UniProtKB-KW"/>
</dbReference>
<dbReference type="Gene3D" id="3.40.50.150">
    <property type="entry name" value="Vaccinia Virus protein VP39"/>
    <property type="match status" value="1"/>
</dbReference>
<keyword evidence="4" id="KW-0949">S-adenosyl-L-methionine</keyword>
<dbReference type="InterPro" id="IPR003333">
    <property type="entry name" value="CMAS"/>
</dbReference>
<dbReference type="InterPro" id="IPR029063">
    <property type="entry name" value="SAM-dependent_MTases_sf"/>
</dbReference>
<evidence type="ECO:0000256" key="3">
    <source>
        <dbReference type="ARBA" id="ARBA00022679"/>
    </source>
</evidence>
<evidence type="ECO:0000313" key="8">
    <source>
        <dbReference type="Proteomes" id="UP000182840"/>
    </source>
</evidence>
<dbReference type="EMBL" id="CP018171">
    <property type="protein sequence ID" value="APH70990.1"/>
    <property type="molecule type" value="Genomic_DNA"/>
</dbReference>
<dbReference type="Pfam" id="PF02353">
    <property type="entry name" value="CMAS"/>
    <property type="match status" value="1"/>
</dbReference>
<dbReference type="RefSeq" id="WP_072602400.1">
    <property type="nucleotide sequence ID" value="NZ_CP018171.1"/>
</dbReference>
<dbReference type="Proteomes" id="UP000182840">
    <property type="component" value="Chromosome"/>
</dbReference>
<keyword evidence="2 7" id="KW-0489">Methyltransferase</keyword>
<dbReference type="STRING" id="1670800.BSQ44_06075"/>
<keyword evidence="5" id="KW-0443">Lipid metabolism</keyword>
<keyword evidence="3 7" id="KW-0808">Transferase</keyword>
<evidence type="ECO:0000256" key="2">
    <source>
        <dbReference type="ARBA" id="ARBA00022603"/>
    </source>
</evidence>
<evidence type="ECO:0000256" key="6">
    <source>
        <dbReference type="PIRSR" id="PIRSR003085-1"/>
    </source>
</evidence>
<dbReference type="PANTHER" id="PTHR43667">
    <property type="entry name" value="CYCLOPROPANE-FATTY-ACYL-PHOSPHOLIPID SYNTHASE"/>
    <property type="match status" value="1"/>
</dbReference>
<keyword evidence="8" id="KW-1185">Reference proteome</keyword>
<dbReference type="AlphaFoldDB" id="A0A1L3SNN8"/>
<sequence>MSLDVDHTSGRLRPFGALAARFLRKLLSCATVGQISVRTPEGVVLEHQSGTPGPEAVLHLNRWSAVRRLVLGGDIAFAEAYFDGEWSTPDLAALLELAVANMEQIDRTISGSWPARTVNRLRHLLRANSLSGSKRNIAYHYDLGNEFYRLWLDPSMTYSSALYRAPGETLEQAQENKLRRIAELLSPQPGQRVLEIGCGWGTLATRLATSGADVKGITLSSEQLAYARQSAEREGLADRVRIELEDYRDSAGSFDRIVSIEMIEAVGEQYWPAYFGKVRQLLADGGRAVIQAITIDESRYEQYRNGADFIQTHVFPGGMLPSKALIDQHARDAGLKLVGAEYFGQSYARTLAEWRHRFRQSWTAVEQLGFDQRFRRLWEYYLAYCEAGFKTRNIDVGLYVLEPRTD</sequence>
<name>A0A1L3SNN8_9HYPH</name>